<dbReference type="SUPFAM" id="SSF56935">
    <property type="entry name" value="Porins"/>
    <property type="match status" value="1"/>
</dbReference>
<keyword evidence="3" id="KW-0998">Cell outer membrane</keyword>
<dbReference type="InterPro" id="IPR036942">
    <property type="entry name" value="Beta-barrel_TonB_sf"/>
</dbReference>
<dbReference type="AlphaFoldDB" id="A0A1V9EYD9"/>
<evidence type="ECO:0000313" key="4">
    <source>
        <dbReference type="EMBL" id="OQP50954.1"/>
    </source>
</evidence>
<dbReference type="OrthoDB" id="1075473at2"/>
<evidence type="ECO:0000313" key="5">
    <source>
        <dbReference type="Proteomes" id="UP000192610"/>
    </source>
</evidence>
<comment type="subcellular location">
    <subcellularLocation>
        <location evidence="1">Cell outer membrane</location>
    </subcellularLocation>
</comment>
<dbReference type="SUPFAM" id="SSF49464">
    <property type="entry name" value="Carboxypeptidase regulatory domain-like"/>
    <property type="match status" value="1"/>
</dbReference>
<dbReference type="STRING" id="354355.SAMN05660816_00181"/>
<proteinExistence type="predicted"/>
<keyword evidence="5" id="KW-1185">Reference proteome</keyword>
<keyword evidence="2" id="KW-0472">Membrane</keyword>
<evidence type="ECO:0000256" key="2">
    <source>
        <dbReference type="ARBA" id="ARBA00023136"/>
    </source>
</evidence>
<dbReference type="InterPro" id="IPR008969">
    <property type="entry name" value="CarboxyPept-like_regulatory"/>
</dbReference>
<dbReference type="RefSeq" id="WP_081199520.1">
    <property type="nucleotide sequence ID" value="NZ_FOCZ01000001.1"/>
</dbReference>
<evidence type="ECO:0000256" key="1">
    <source>
        <dbReference type="ARBA" id="ARBA00004442"/>
    </source>
</evidence>
<dbReference type="GO" id="GO:0009279">
    <property type="term" value="C:cell outer membrane"/>
    <property type="evidence" value="ECO:0007669"/>
    <property type="project" value="UniProtKB-SubCell"/>
</dbReference>
<dbReference type="Proteomes" id="UP000192610">
    <property type="component" value="Unassembled WGS sequence"/>
</dbReference>
<name>A0A1V9EYD9_9BACT</name>
<organism evidence="4 5">
    <name type="scientific">Niastella yeongjuensis</name>
    <dbReference type="NCBI Taxonomy" id="354355"/>
    <lineage>
        <taxon>Bacteria</taxon>
        <taxon>Pseudomonadati</taxon>
        <taxon>Bacteroidota</taxon>
        <taxon>Chitinophagia</taxon>
        <taxon>Chitinophagales</taxon>
        <taxon>Chitinophagaceae</taxon>
        <taxon>Niastella</taxon>
    </lineage>
</organism>
<comment type="caution">
    <text evidence="4">The sequence shown here is derived from an EMBL/GenBank/DDBJ whole genome shotgun (WGS) entry which is preliminary data.</text>
</comment>
<keyword evidence="4" id="KW-0675">Receptor</keyword>
<accession>A0A1V9EYD9</accession>
<dbReference type="Gene3D" id="2.60.40.1120">
    <property type="entry name" value="Carboxypeptidase-like, regulatory domain"/>
    <property type="match status" value="1"/>
</dbReference>
<evidence type="ECO:0000256" key="3">
    <source>
        <dbReference type="ARBA" id="ARBA00023237"/>
    </source>
</evidence>
<reference evidence="5" key="1">
    <citation type="submission" date="2016-04" db="EMBL/GenBank/DDBJ databases">
        <authorList>
            <person name="Chen L."/>
            <person name="Zhuang W."/>
            <person name="Wang G."/>
        </authorList>
    </citation>
    <scope>NUCLEOTIDE SEQUENCE [LARGE SCALE GENOMIC DNA]</scope>
    <source>
        <strain evidence="5">17621</strain>
    </source>
</reference>
<gene>
    <name evidence="4" type="ORF">A4H97_03785</name>
</gene>
<dbReference type="Gene3D" id="2.40.170.20">
    <property type="entry name" value="TonB-dependent receptor, beta-barrel domain"/>
    <property type="match status" value="1"/>
</dbReference>
<protein>
    <submittedName>
        <fullName evidence="4">TonB-dependent receptor</fullName>
    </submittedName>
</protein>
<dbReference type="Pfam" id="PF13715">
    <property type="entry name" value="CarbopepD_reg_2"/>
    <property type="match status" value="1"/>
</dbReference>
<sequence>MLPLLPLLILLLSFLAGSAQTIISGKVKDGKGHPIQGASISLKDTYDGATTDTLGDYHFKTTEKGEQVLLATSIGYKLQEQKITVSGAALRIDIVLKPEPNELTAVTITAGSFEASDTKRTTVLNSIDIVTTASANADITSAIKTLPGAQQVGESEGLFVRGGTAQETKVFIDGTLVNNFFFSSVPDIAQRGRFSPFIFKGTVFSSGGYSALYGQALSAALILESVDLPDQSSASVGLSTVGLNAGFQQLSKKKNASWGINYSYTNLAAYFAVVKQRPDNFKIPEFHNGEANFRIKTSKTGMLKFYGYFNYNQLGLRRADIDSIELKNAFRLTNFNVYGNLSWKEKLGKKWHLYMGASYSNNTDKIGNELQDQHNTPVTMNWEPYDTKGFNVRTDGELAQVKTVLERRLYGLSAIRFGGEYMYFTDKNNYTNQYVTNGITTAEDHFKAAFAEADIYITNDLAAKFGGRFEQSSQLDKANVVPRISLAYKVGNKAQASLAYGIFYQKPEKDYYLRGYAYNDLLYTKATHYIANYQRVSRDYTLRIEGYYKKYENLVKTYGTSNVGIIDSVATSGYGDAKGIELFWRDRKTLKNVDYWISYSYLDTKRDYLNYPYAIQPNFAANHTASLVVKKFVTKIKTQFNGSYTFATGRPYYNIRYSNNAGKYQIADQGKTISYNNLSFSVNYLPTIGNTKSKNFIVWVFSVNNVLGSNQVFGYNYSFNGLRKDPILPTARRFYFLGCFLSFGVDRSDDVINSNL</sequence>
<dbReference type="EMBL" id="LVXG01000012">
    <property type="protein sequence ID" value="OQP50954.1"/>
    <property type="molecule type" value="Genomic_DNA"/>
</dbReference>